<feature type="non-terminal residue" evidence="11">
    <location>
        <position position="1"/>
    </location>
</feature>
<dbReference type="Pfam" id="PF23869">
    <property type="entry name" value="Beta-prop_WDR75_1st"/>
    <property type="match status" value="1"/>
</dbReference>
<feature type="repeat" description="WD" evidence="8">
    <location>
        <begin position="329"/>
        <end position="370"/>
    </location>
</feature>
<keyword evidence="4 8" id="KW-0853">WD repeat</keyword>
<evidence type="ECO:0000256" key="3">
    <source>
        <dbReference type="ARBA" id="ARBA00022552"/>
    </source>
</evidence>
<feature type="compositionally biased region" description="Low complexity" evidence="9">
    <location>
        <begin position="720"/>
        <end position="743"/>
    </location>
</feature>
<protein>
    <recommendedName>
        <fullName evidence="10">WD repeat-containing protein 75 second beta-propeller domain-containing protein</fullName>
    </recommendedName>
</protein>
<dbReference type="GO" id="GO:2000234">
    <property type="term" value="P:positive regulation of rRNA processing"/>
    <property type="evidence" value="ECO:0007669"/>
    <property type="project" value="TreeGrafter"/>
</dbReference>
<gene>
    <name evidence="11" type="ORF">ls5930a1_00080</name>
</gene>
<feature type="region of interest" description="Disordered" evidence="9">
    <location>
        <begin position="718"/>
        <end position="743"/>
    </location>
</feature>
<feature type="region of interest" description="Disordered" evidence="9">
    <location>
        <begin position="1"/>
        <end position="40"/>
    </location>
</feature>
<evidence type="ECO:0000256" key="8">
    <source>
        <dbReference type="PROSITE-ProRule" id="PRU00221"/>
    </source>
</evidence>
<evidence type="ECO:0000259" key="10">
    <source>
        <dbReference type="Pfam" id="PF23769"/>
    </source>
</evidence>
<dbReference type="AlphaFoldDB" id="A0A0H5FTM3"/>
<feature type="repeat" description="WD" evidence="8">
    <location>
        <begin position="110"/>
        <end position="152"/>
    </location>
</feature>
<evidence type="ECO:0000256" key="9">
    <source>
        <dbReference type="SAM" id="MobiDB-lite"/>
    </source>
</evidence>
<accession>A0A0H5FTM3</accession>
<dbReference type="InterPro" id="IPR057644">
    <property type="entry name" value="Beta-prop_WDR75_2nd"/>
</dbReference>
<dbReference type="GO" id="GO:0045943">
    <property type="term" value="P:positive regulation of transcription by RNA polymerase I"/>
    <property type="evidence" value="ECO:0007669"/>
    <property type="project" value="InterPro"/>
</dbReference>
<evidence type="ECO:0000313" key="11">
    <source>
        <dbReference type="EMBL" id="CRX79035.1"/>
    </source>
</evidence>
<keyword evidence="7" id="KW-0539">Nucleus</keyword>
<feature type="compositionally biased region" description="Low complexity" evidence="9">
    <location>
        <begin position="942"/>
        <end position="955"/>
    </location>
</feature>
<sequence>MASAAVAAPVRPRARLGKKEKQQLRQDVQPTEVQPAAVPTSADANSSALLDHFLLAQPQSSTCPVVFTKDNIYGFLTSGSSVLIYSVATAQLVSTLSPLAFDSPTAPAPSTSTSRKVSSLLINPHNPLQLIVAHLDGTIRVWDYSEGKLLRTLDLAAPVLFATGHESLPDQLFVALAGPAKDDAKTSAKDKKETVPTAGIYSISLRASTTAPSVGSALASTPRPPSRRMRLAHPRPIVALQLSPSGKHLISVTPTSLHVLQTAHLQRGFAETLESEERLTTLAFHPSEDYFATGDARGRIRFWYGALKGEEEDEQEKKAAGGRPATAIFHWHAHAVSSLAFTPNGAYLLSGGEEAVMVLWQLHTGHQEYVPRLGAPILSLAITGEQRADGGEQVVAARLRDGTTVLIGVQKLKISRTIAGVKADPPTSTPGPSSNNLTPLALLPTTSTSSSSTTLVLPSSHPSSLQFYQPSTDTQVLELEVSPSNRVSAAGSKPLEPTRVQLVAFSQPEEKRANGGYWMATVDSWQNGGFKEQQRLKFWWKKNGEETSFSLTTRIDSPHSSPITSLSFSPSTSTTSPLLLTTSLDGLIKLWSLTSPSSSAQASWTCRSSLSYRSFTPLSSSWSADGSMFAIAHSRSVTLWSTRELSLIKAFACESVKPVTKVAFGGEEGETLLAGGEHGVMGWGLLDFEESFSLSFPVASLTSKPNSSTIIATEKPIFTPSSSSSSGVAAASSSPSTSNEGASTSTAFIIHAPSSSTSESKPSVSTRPLPFPVTQSLWLPTPPSTSEELSLAALSPNGTVSLLGAAARVGSAILPTRLPTAVQRGKGMSRLFDEIFGAEEEATKVRMVKEEAKVDSKGKKPESALSLLEETPAHVLPPVRMLWREMLGGFKVASSPSTAVEKMVVGEGEGDAEMVEQEEASDVVFAPSQAEELSKVFGERLLLSSPKKSPSKQLSGTPKSGKKGKH</sequence>
<dbReference type="EMBL" id="LN868506">
    <property type="protein sequence ID" value="CRX79035.1"/>
    <property type="molecule type" value="Genomic_DNA"/>
</dbReference>
<reference evidence="11" key="1">
    <citation type="submission" date="2015-06" db="EMBL/GenBank/DDBJ databases">
        <title>Genetic Architecture Underlying Mating-Type Determination in the Yeast Leucosporidium scottii and the Evolution of Mating Systems in Basidiomycetes.</title>
        <authorList>
            <person name="Maia T.M."/>
            <person name="Lopes S."/>
            <person name="Almeida J.M.G.C.F."/>
            <person name="Rosa L.H."/>
            <person name="Sampaio J.P."/>
            <person name="Goncalves P."/>
            <person name="Coelho M.A."/>
        </authorList>
    </citation>
    <scope>NUCLEOTIDE SEQUENCE</scope>
</reference>
<evidence type="ECO:0000256" key="2">
    <source>
        <dbReference type="ARBA" id="ARBA00022517"/>
    </source>
</evidence>
<feature type="repeat" description="WD" evidence="8">
    <location>
        <begin position="556"/>
        <end position="601"/>
    </location>
</feature>
<dbReference type="Gene3D" id="2.130.10.10">
    <property type="entry name" value="YVTN repeat-like/Quinoprotein amine dehydrogenase"/>
    <property type="match status" value="3"/>
</dbReference>
<feature type="region of interest" description="Disordered" evidence="9">
    <location>
        <begin position="942"/>
        <end position="966"/>
    </location>
</feature>
<dbReference type="Pfam" id="PF23769">
    <property type="entry name" value="Beta-prop_WDR75_2nd"/>
    <property type="match status" value="1"/>
</dbReference>
<keyword evidence="6" id="KW-0804">Transcription</keyword>
<dbReference type="SMART" id="SM00320">
    <property type="entry name" value="WD40"/>
    <property type="match status" value="6"/>
</dbReference>
<dbReference type="PANTHER" id="PTHR44215">
    <property type="entry name" value="WD REPEAT-CONTAINING PROTEIN 75"/>
    <property type="match status" value="1"/>
</dbReference>
<keyword evidence="3" id="KW-0698">rRNA processing</keyword>
<dbReference type="GO" id="GO:0032040">
    <property type="term" value="C:small-subunit processome"/>
    <property type="evidence" value="ECO:0007669"/>
    <property type="project" value="InterPro"/>
</dbReference>
<dbReference type="SUPFAM" id="SSF50978">
    <property type="entry name" value="WD40 repeat-like"/>
    <property type="match status" value="1"/>
</dbReference>
<dbReference type="InterPro" id="IPR015943">
    <property type="entry name" value="WD40/YVTN_repeat-like_dom_sf"/>
</dbReference>
<feature type="domain" description="WD repeat-containing protein 75 second beta-propeller" evidence="10">
    <location>
        <begin position="452"/>
        <end position="712"/>
    </location>
</feature>
<evidence type="ECO:0000256" key="5">
    <source>
        <dbReference type="ARBA" id="ARBA00022737"/>
    </source>
</evidence>
<organism evidence="11">
    <name type="scientific">Leucosporidium scottii</name>
    <dbReference type="NCBI Taxonomy" id="5278"/>
    <lineage>
        <taxon>Eukaryota</taxon>
        <taxon>Fungi</taxon>
        <taxon>Dikarya</taxon>
        <taxon>Basidiomycota</taxon>
        <taxon>Pucciniomycotina</taxon>
        <taxon>Microbotryomycetes</taxon>
        <taxon>Leucosporidiales</taxon>
        <taxon>Leucosporidium</taxon>
    </lineage>
</organism>
<keyword evidence="2" id="KW-0690">Ribosome biogenesis</keyword>
<evidence type="ECO:0000256" key="7">
    <source>
        <dbReference type="ARBA" id="ARBA00023242"/>
    </source>
</evidence>
<dbReference type="InterPro" id="IPR036322">
    <property type="entry name" value="WD40_repeat_dom_sf"/>
</dbReference>
<feature type="compositionally biased region" description="Low complexity" evidence="9">
    <location>
        <begin position="1"/>
        <end position="11"/>
    </location>
</feature>
<dbReference type="PANTHER" id="PTHR44215:SF1">
    <property type="entry name" value="WD REPEAT-CONTAINING PROTEIN 75"/>
    <property type="match status" value="1"/>
</dbReference>
<dbReference type="Pfam" id="PF00400">
    <property type="entry name" value="WD40"/>
    <property type="match status" value="1"/>
</dbReference>
<evidence type="ECO:0000256" key="4">
    <source>
        <dbReference type="ARBA" id="ARBA00022574"/>
    </source>
</evidence>
<dbReference type="GO" id="GO:0006364">
    <property type="term" value="P:rRNA processing"/>
    <property type="evidence" value="ECO:0007669"/>
    <property type="project" value="UniProtKB-KW"/>
</dbReference>
<evidence type="ECO:0000256" key="1">
    <source>
        <dbReference type="ARBA" id="ARBA00004604"/>
    </source>
</evidence>
<dbReference type="GO" id="GO:0003723">
    <property type="term" value="F:RNA binding"/>
    <property type="evidence" value="ECO:0007669"/>
    <property type="project" value="InterPro"/>
</dbReference>
<dbReference type="PROSITE" id="PS50294">
    <property type="entry name" value="WD_REPEATS_REGION"/>
    <property type="match status" value="2"/>
</dbReference>
<proteinExistence type="predicted"/>
<comment type="subcellular location">
    <subcellularLocation>
        <location evidence="1">Nucleus</location>
        <location evidence="1">Nucleolus</location>
    </subcellularLocation>
</comment>
<dbReference type="InterPro" id="IPR053826">
    <property type="entry name" value="WDR75"/>
</dbReference>
<keyword evidence="5" id="KW-0677">Repeat</keyword>
<dbReference type="InterPro" id="IPR001680">
    <property type="entry name" value="WD40_rpt"/>
</dbReference>
<dbReference type="PROSITE" id="PS50082">
    <property type="entry name" value="WD_REPEATS_2"/>
    <property type="match status" value="4"/>
</dbReference>
<feature type="repeat" description="WD" evidence="8">
    <location>
        <begin position="272"/>
        <end position="303"/>
    </location>
</feature>
<evidence type="ECO:0000256" key="6">
    <source>
        <dbReference type="ARBA" id="ARBA00023163"/>
    </source>
</evidence>
<name>A0A0H5FTM3_9BASI</name>